<evidence type="ECO:0000256" key="3">
    <source>
        <dbReference type="ARBA" id="ARBA00022801"/>
    </source>
</evidence>
<gene>
    <name evidence="5" type="ORF">LIZ65_05650</name>
</gene>
<dbReference type="PANTHER" id="PTHR43270:SF8">
    <property type="entry name" value="DI- AND TRIPEPTIDASE DUG2-RELATED"/>
    <property type="match status" value="1"/>
</dbReference>
<comment type="caution">
    <text evidence="5">The sequence shown here is derived from an EMBL/GenBank/DDBJ whole genome shotgun (WGS) entry which is preliminary data.</text>
</comment>
<feature type="domain" description="Peptidase M20 dimerisation" evidence="4">
    <location>
        <begin position="200"/>
        <end position="349"/>
    </location>
</feature>
<evidence type="ECO:0000256" key="1">
    <source>
        <dbReference type="ARBA" id="ARBA00022670"/>
    </source>
</evidence>
<dbReference type="Pfam" id="PF07687">
    <property type="entry name" value="M20_dimer"/>
    <property type="match status" value="1"/>
</dbReference>
<reference evidence="5 6" key="1">
    <citation type="submission" date="2021-10" db="EMBL/GenBank/DDBJ databases">
        <title>Collection of gut derived symbiotic bacterial strains cultured from healthy donors.</title>
        <authorList>
            <person name="Lin H."/>
            <person name="Littmann E."/>
            <person name="Kohout C."/>
            <person name="Pamer E.G."/>
        </authorList>
    </citation>
    <scope>NUCLEOTIDE SEQUENCE [LARGE SCALE GENOMIC DNA]</scope>
    <source>
        <strain evidence="5 6">DFI.1.165</strain>
    </source>
</reference>
<dbReference type="InterPro" id="IPR002933">
    <property type="entry name" value="Peptidase_M20"/>
</dbReference>
<keyword evidence="6" id="KW-1185">Reference proteome</keyword>
<name>A0ABS8DEC9_9FIRM</name>
<keyword evidence="3" id="KW-0378">Hydrolase</keyword>
<keyword evidence="2" id="KW-0479">Metal-binding</keyword>
<dbReference type="EMBL" id="JAJCIS010000002">
    <property type="protein sequence ID" value="MCB7386766.1"/>
    <property type="molecule type" value="Genomic_DNA"/>
</dbReference>
<evidence type="ECO:0000313" key="6">
    <source>
        <dbReference type="Proteomes" id="UP001299546"/>
    </source>
</evidence>
<evidence type="ECO:0000259" key="4">
    <source>
        <dbReference type="Pfam" id="PF07687"/>
    </source>
</evidence>
<protein>
    <submittedName>
        <fullName evidence="5">M20/M25/M40 family metallo-hydrolase</fullName>
    </submittedName>
</protein>
<dbReference type="Pfam" id="PF01546">
    <property type="entry name" value="Peptidase_M20"/>
    <property type="match status" value="1"/>
</dbReference>
<keyword evidence="1" id="KW-0645">Protease</keyword>
<evidence type="ECO:0000313" key="5">
    <source>
        <dbReference type="EMBL" id="MCB7386766.1"/>
    </source>
</evidence>
<dbReference type="PANTHER" id="PTHR43270">
    <property type="entry name" value="BETA-ALA-HIS DIPEPTIDASE"/>
    <property type="match status" value="1"/>
</dbReference>
<dbReference type="InterPro" id="IPR051458">
    <property type="entry name" value="Cyt/Met_Dipeptidase"/>
</dbReference>
<sequence>MNDRVKKVFEYIEEHQQEYISKFQEFVRQPSIAANGHGIPEMIQLVEDSLKSLGAQPVLFENDGNPIIYAEMKGENEHTFGFYDHYDVQPEGDHALWEDDPYGAVIRDGVMYGRGCADNKNGLAAKLCAVDAWQKVYKSLPCGVKFFVEGEEEVGSPHLESFAKEHPDLLTCDGFNWETGTKEVGGAPEIALGSKGMLYVEFHVKTADNDGHSRFAPILENAAWRLLRALATIKDENDHILIEGFYDGVKEPGEDVLANLKNDNLKEEDVKNLFGVDRFINGLTGEEMLKKYYFTPTANICGMSSGYTEKGQKAIVPCRADAKMDFRLVPGQEPDRIFELLRAHLDRHGFSDVEVEKLSVMPAYSTSQDSPFFGIVKNVLTEMFEEPVVHNMMTGTTPMPVFCKEQNIPVATFGCSSETAGIHAPNEHQHIQSWVDEIKVMAAVMGGLGDLQ</sequence>
<accession>A0ABS8DEC9</accession>
<proteinExistence type="predicted"/>
<dbReference type="Proteomes" id="UP001299546">
    <property type="component" value="Unassembled WGS sequence"/>
</dbReference>
<dbReference type="RefSeq" id="WP_066736375.1">
    <property type="nucleotide sequence ID" value="NZ_JAJCIQ010000002.1"/>
</dbReference>
<dbReference type="Gene3D" id="3.40.630.10">
    <property type="entry name" value="Zn peptidases"/>
    <property type="match status" value="1"/>
</dbReference>
<dbReference type="InterPro" id="IPR011650">
    <property type="entry name" value="Peptidase_M20_dimer"/>
</dbReference>
<dbReference type="Gene3D" id="3.30.70.360">
    <property type="match status" value="1"/>
</dbReference>
<evidence type="ECO:0000256" key="2">
    <source>
        <dbReference type="ARBA" id="ARBA00022723"/>
    </source>
</evidence>
<dbReference type="SUPFAM" id="SSF53187">
    <property type="entry name" value="Zn-dependent exopeptidases"/>
    <property type="match status" value="1"/>
</dbReference>
<organism evidence="5 6">
    <name type="scientific">Bariatricus massiliensis</name>
    <dbReference type="NCBI Taxonomy" id="1745713"/>
    <lineage>
        <taxon>Bacteria</taxon>
        <taxon>Bacillati</taxon>
        <taxon>Bacillota</taxon>
        <taxon>Clostridia</taxon>
        <taxon>Lachnospirales</taxon>
        <taxon>Lachnospiraceae</taxon>
        <taxon>Bariatricus</taxon>
    </lineage>
</organism>